<evidence type="ECO:0000256" key="2">
    <source>
        <dbReference type="ARBA" id="ARBA00004496"/>
    </source>
</evidence>
<dbReference type="Pfam" id="PF22782">
    <property type="entry name" value="SDE2"/>
    <property type="match status" value="1"/>
</dbReference>
<reference evidence="11" key="1">
    <citation type="journal article" date="2020" name="Fungal Divers.">
        <title>Resolving the Mortierellaceae phylogeny through synthesis of multi-gene phylogenetics and phylogenomics.</title>
        <authorList>
            <person name="Vandepol N."/>
            <person name="Liber J."/>
            <person name="Desiro A."/>
            <person name="Na H."/>
            <person name="Kennedy M."/>
            <person name="Barry K."/>
            <person name="Grigoriev I.V."/>
            <person name="Miller A.N."/>
            <person name="O'Donnell K."/>
            <person name="Stajich J.E."/>
            <person name="Bonito G."/>
        </authorList>
    </citation>
    <scope>NUCLEOTIDE SEQUENCE</scope>
    <source>
        <strain evidence="11">KOD1015</strain>
    </source>
</reference>
<proteinExistence type="inferred from homology"/>
<dbReference type="Proteomes" id="UP000780801">
    <property type="component" value="Unassembled WGS sequence"/>
</dbReference>
<evidence type="ECO:0000256" key="4">
    <source>
        <dbReference type="ARBA" id="ARBA00022490"/>
    </source>
</evidence>
<keyword evidence="4" id="KW-0963">Cytoplasm</keyword>
<evidence type="ECO:0000256" key="5">
    <source>
        <dbReference type="ARBA" id="ARBA00022664"/>
    </source>
</evidence>
<keyword evidence="7" id="KW-0539">Nucleus</keyword>
<keyword evidence="5" id="KW-0507">mRNA processing</keyword>
<dbReference type="OrthoDB" id="547031at2759"/>
<evidence type="ECO:0000256" key="8">
    <source>
        <dbReference type="ARBA" id="ARBA00023306"/>
    </source>
</evidence>
<accession>A0A9P6FRX9</accession>
<organism evidence="11 12">
    <name type="scientific">Lunasporangiospora selenospora</name>
    <dbReference type="NCBI Taxonomy" id="979761"/>
    <lineage>
        <taxon>Eukaryota</taxon>
        <taxon>Fungi</taxon>
        <taxon>Fungi incertae sedis</taxon>
        <taxon>Mucoromycota</taxon>
        <taxon>Mortierellomycotina</taxon>
        <taxon>Mortierellomycetes</taxon>
        <taxon>Mortierellales</taxon>
        <taxon>Mortierellaceae</taxon>
        <taxon>Lunasporangiospora</taxon>
    </lineage>
</organism>
<evidence type="ECO:0000256" key="9">
    <source>
        <dbReference type="SAM" id="MobiDB-lite"/>
    </source>
</evidence>
<evidence type="ECO:0000256" key="7">
    <source>
        <dbReference type="ARBA" id="ARBA00023242"/>
    </source>
</evidence>
<dbReference type="InterPro" id="IPR051421">
    <property type="entry name" value="RNA_Proc_DNA_Dmg_Regulator"/>
</dbReference>
<name>A0A9P6FRX9_9FUNG</name>
<protein>
    <recommendedName>
        <fullName evidence="10">Ubiquitin-like domain-containing protein</fullName>
    </recommendedName>
</protein>
<dbReference type="PANTHER" id="PTHR12786:SF1">
    <property type="entry name" value="SPLICING REGULATOR SDE2"/>
    <property type="match status" value="1"/>
</dbReference>
<evidence type="ECO:0000313" key="11">
    <source>
        <dbReference type="EMBL" id="KAF9580713.1"/>
    </source>
</evidence>
<evidence type="ECO:0000256" key="3">
    <source>
        <dbReference type="ARBA" id="ARBA00008726"/>
    </source>
</evidence>
<feature type="compositionally biased region" description="Acidic residues" evidence="9">
    <location>
        <begin position="249"/>
        <end position="284"/>
    </location>
</feature>
<dbReference type="GO" id="GO:0005737">
    <property type="term" value="C:cytoplasm"/>
    <property type="evidence" value="ECO:0007669"/>
    <property type="project" value="UniProtKB-SubCell"/>
</dbReference>
<dbReference type="InterPro" id="IPR000626">
    <property type="entry name" value="Ubiquitin-like_dom"/>
</dbReference>
<dbReference type="PROSITE" id="PS50053">
    <property type="entry name" value="UBIQUITIN_2"/>
    <property type="match status" value="1"/>
</dbReference>
<dbReference type="InterPro" id="IPR053822">
    <property type="entry name" value="SDE2-like_dom"/>
</dbReference>
<feature type="domain" description="Ubiquitin-like" evidence="10">
    <location>
        <begin position="1"/>
        <end position="49"/>
    </location>
</feature>
<keyword evidence="6" id="KW-0508">mRNA splicing</keyword>
<evidence type="ECO:0000256" key="6">
    <source>
        <dbReference type="ARBA" id="ARBA00023187"/>
    </source>
</evidence>
<evidence type="ECO:0000313" key="12">
    <source>
        <dbReference type="Proteomes" id="UP000780801"/>
    </source>
</evidence>
<feature type="region of interest" description="Disordered" evidence="9">
    <location>
        <begin position="207"/>
        <end position="314"/>
    </location>
</feature>
<feature type="compositionally biased region" description="Low complexity" evidence="9">
    <location>
        <begin position="285"/>
        <end position="307"/>
    </location>
</feature>
<keyword evidence="12" id="KW-1185">Reference proteome</keyword>
<comment type="similarity">
    <text evidence="3">Belongs to the SDE2 family.</text>
</comment>
<comment type="caution">
    <text evidence="11">The sequence shown here is derived from an EMBL/GenBank/DDBJ whole genome shotgun (WGS) entry which is preliminary data.</text>
</comment>
<gene>
    <name evidence="11" type="ORF">BGW38_002524</name>
</gene>
<dbReference type="AlphaFoldDB" id="A0A9P6FRX9"/>
<dbReference type="PANTHER" id="PTHR12786">
    <property type="entry name" value="SPLICING FACTOR SF3A-RELATED"/>
    <property type="match status" value="1"/>
</dbReference>
<comment type="subcellular location">
    <subcellularLocation>
        <location evidence="2">Cytoplasm</location>
    </subcellularLocation>
    <subcellularLocation>
        <location evidence="1">Nucleus</location>
    </subcellularLocation>
</comment>
<dbReference type="GO" id="GO:0005634">
    <property type="term" value="C:nucleus"/>
    <property type="evidence" value="ECO:0007669"/>
    <property type="project" value="UniProtKB-SubCell"/>
</dbReference>
<dbReference type="EMBL" id="JAABOA010001892">
    <property type="protein sequence ID" value="KAF9580713.1"/>
    <property type="molecule type" value="Genomic_DNA"/>
</dbReference>
<feature type="compositionally biased region" description="Basic and acidic residues" evidence="9">
    <location>
        <begin position="219"/>
        <end position="234"/>
    </location>
</feature>
<dbReference type="CDD" id="cd17039">
    <property type="entry name" value="Ubl_ubiquitin_like"/>
    <property type="match status" value="1"/>
</dbReference>
<dbReference type="GO" id="GO:0008380">
    <property type="term" value="P:RNA splicing"/>
    <property type="evidence" value="ECO:0007669"/>
    <property type="project" value="UniProtKB-KW"/>
</dbReference>
<evidence type="ECO:0000259" key="10">
    <source>
        <dbReference type="PROSITE" id="PS50053"/>
    </source>
</evidence>
<evidence type="ECO:0000256" key="1">
    <source>
        <dbReference type="ARBA" id="ARBA00004123"/>
    </source>
</evidence>
<keyword evidence="8" id="KW-0131">Cell cycle</keyword>
<dbReference type="GO" id="GO:0006397">
    <property type="term" value="P:mRNA processing"/>
    <property type="evidence" value="ECO:0007669"/>
    <property type="project" value="UniProtKB-KW"/>
</dbReference>
<sequence>MEAIISVFGASPTAITFDSESSPTLLDLKLRLADQYSIPVHEQRIQTAGGIPLSTGDDKDDSHILLFDRSNHGLDDDLASLNGPQQAQIRFFNLSLRLAGGKGGFGSMLRAQGGRMSSQKATNTDDCRDLSGRRIKAVKDAKKMAEYLQQEPERQRAKKENLKRKIEEKLEIADRPSRKHRFEDSKFFDEAEEQIEDVKDAVAAALKENLNGKTSKATTDFKGKGKAKADDKPLSKGKAPVKSLGMWDDMSDYESSDEEGEGDKDDDEQESEDEDEEEEDEDEATVPSVVPSRSSRSSSSKAKSTSSKAKDKAK</sequence>